<dbReference type="PROSITE" id="PS50011">
    <property type="entry name" value="PROTEIN_KINASE_DOM"/>
    <property type="match status" value="1"/>
</dbReference>
<organism evidence="3 4">
    <name type="scientific">Steinernema hermaphroditum</name>
    <dbReference type="NCBI Taxonomy" id="289476"/>
    <lineage>
        <taxon>Eukaryota</taxon>
        <taxon>Metazoa</taxon>
        <taxon>Ecdysozoa</taxon>
        <taxon>Nematoda</taxon>
        <taxon>Chromadorea</taxon>
        <taxon>Rhabditida</taxon>
        <taxon>Tylenchina</taxon>
        <taxon>Panagrolaimomorpha</taxon>
        <taxon>Strongyloidoidea</taxon>
        <taxon>Steinernematidae</taxon>
        <taxon>Steinernema</taxon>
    </lineage>
</organism>
<dbReference type="FunFam" id="1.10.510.10:FF:000596">
    <property type="entry name" value="CK1 family protein kinase"/>
    <property type="match status" value="1"/>
</dbReference>
<dbReference type="SUPFAM" id="SSF56112">
    <property type="entry name" value="Protein kinase-like (PK-like)"/>
    <property type="match status" value="1"/>
</dbReference>
<dbReference type="InterPro" id="IPR011009">
    <property type="entry name" value="Kinase-like_dom_sf"/>
</dbReference>
<dbReference type="CDD" id="cd14016">
    <property type="entry name" value="STKc_CK1"/>
    <property type="match status" value="1"/>
</dbReference>
<dbReference type="AlphaFoldDB" id="A0AA39LSD1"/>
<comment type="caution">
    <text evidence="3">The sequence shown here is derived from an EMBL/GenBank/DDBJ whole genome shotgun (WGS) entry which is preliminary data.</text>
</comment>
<feature type="domain" description="Protein kinase" evidence="2">
    <location>
        <begin position="16"/>
        <end position="361"/>
    </location>
</feature>
<dbReference type="GO" id="GO:0005524">
    <property type="term" value="F:ATP binding"/>
    <property type="evidence" value="ECO:0007669"/>
    <property type="project" value="UniProtKB-UniRule"/>
</dbReference>
<dbReference type="InterPro" id="IPR050235">
    <property type="entry name" value="CK1_Ser-Thr_kinase"/>
</dbReference>
<protein>
    <recommendedName>
        <fullName evidence="2">Protein kinase domain-containing protein</fullName>
    </recommendedName>
</protein>
<keyword evidence="1" id="KW-0067">ATP-binding</keyword>
<feature type="binding site" evidence="1">
    <location>
        <position position="45"/>
    </location>
    <ligand>
        <name>ATP</name>
        <dbReference type="ChEBI" id="CHEBI:30616"/>
    </ligand>
</feature>
<evidence type="ECO:0000256" key="1">
    <source>
        <dbReference type="PROSITE-ProRule" id="PRU10141"/>
    </source>
</evidence>
<evidence type="ECO:0000313" key="4">
    <source>
        <dbReference type="Proteomes" id="UP001175271"/>
    </source>
</evidence>
<dbReference type="GO" id="GO:0004672">
    <property type="term" value="F:protein kinase activity"/>
    <property type="evidence" value="ECO:0007669"/>
    <property type="project" value="InterPro"/>
</dbReference>
<dbReference type="Gene3D" id="1.10.510.10">
    <property type="entry name" value="Transferase(Phosphotransferase) domain 1"/>
    <property type="match status" value="1"/>
</dbReference>
<name>A0AA39LSD1_9BILA</name>
<evidence type="ECO:0000313" key="3">
    <source>
        <dbReference type="EMBL" id="KAK0407927.1"/>
    </source>
</evidence>
<reference evidence="3" key="1">
    <citation type="submission" date="2023-06" db="EMBL/GenBank/DDBJ databases">
        <title>Genomic analysis of the entomopathogenic nematode Steinernema hermaphroditum.</title>
        <authorList>
            <person name="Schwarz E.M."/>
            <person name="Heppert J.K."/>
            <person name="Baniya A."/>
            <person name="Schwartz H.T."/>
            <person name="Tan C.-H."/>
            <person name="Antoshechkin I."/>
            <person name="Sternberg P.W."/>
            <person name="Goodrich-Blair H."/>
            <person name="Dillman A.R."/>
        </authorList>
    </citation>
    <scope>NUCLEOTIDE SEQUENCE</scope>
    <source>
        <strain evidence="3">PS9179</strain>
        <tissue evidence="3">Whole animal</tissue>
    </source>
</reference>
<keyword evidence="1" id="KW-0547">Nucleotide-binding</keyword>
<dbReference type="Proteomes" id="UP001175271">
    <property type="component" value="Unassembled WGS sequence"/>
</dbReference>
<gene>
    <name evidence="3" type="ORF">QR680_003677</name>
</gene>
<dbReference type="InterPro" id="IPR017441">
    <property type="entry name" value="Protein_kinase_ATP_BS"/>
</dbReference>
<dbReference type="SMART" id="SM00220">
    <property type="entry name" value="S_TKc"/>
    <property type="match status" value="1"/>
</dbReference>
<keyword evidence="4" id="KW-1185">Reference proteome</keyword>
<evidence type="ECO:0000259" key="2">
    <source>
        <dbReference type="PROSITE" id="PS50011"/>
    </source>
</evidence>
<dbReference type="PROSITE" id="PS00107">
    <property type="entry name" value="PROTEIN_KINASE_ATP"/>
    <property type="match status" value="1"/>
</dbReference>
<dbReference type="PANTHER" id="PTHR11909">
    <property type="entry name" value="CASEIN KINASE-RELATED"/>
    <property type="match status" value="1"/>
</dbReference>
<sequence length="480" mass="54957">MEPPPQFRDLRIAGLYVVGRRIGSGSFGVVHRGENVKTEEEVAIKLECMTTVPSLLHKEFKFYRTMVCGVGIPQIKYYGQAVGYNVMVMDLLGQSLEDLFSLCGRRFSMKTVLMLADQMIERAEYIHSKNIIHRDIKPNNFAMGVGRHWNRLFLFDFGLAKEFRDPNTGKHIDYRDGKPLAGTARYASINAHNGIEQSCRDDMEAIGYVIMYFLRGQLPWQGLAATNNQQKCEKIAEMKSATPAEVLCKGYPSEFLAYVNYCRQLPFDGTPDYSYLRQLFRTLLRKLKYQYDSAFDWTTLNQKSNDSVRPPESSSSFIGTYLESTHEGSKRFDDIFYNNIKYSNPTGPEISEVLRKEMSYYADQLATIQMSPTDVYEKAVLNLEEARLSNVVFAIEKAKNEVIEVVRSERRTYLESVIITYSNDFDHVNAAVVQLKLKEFDNRLTDLKIPLSDDLWVDHTPGLNSTCLSPYPTTEALLKM</sequence>
<proteinExistence type="predicted"/>
<dbReference type="InterPro" id="IPR000719">
    <property type="entry name" value="Prot_kinase_dom"/>
</dbReference>
<dbReference type="Pfam" id="PF00069">
    <property type="entry name" value="Pkinase"/>
    <property type="match status" value="1"/>
</dbReference>
<accession>A0AA39LSD1</accession>
<dbReference type="EMBL" id="JAUCMV010000003">
    <property type="protein sequence ID" value="KAK0407927.1"/>
    <property type="molecule type" value="Genomic_DNA"/>
</dbReference>